<accession>A0A841AI96</accession>
<dbReference type="PANTHER" id="PTHR46401:SF2">
    <property type="entry name" value="GLYCOSYLTRANSFERASE WBBK-RELATED"/>
    <property type="match status" value="1"/>
</dbReference>
<sequence length="266" mass="28627">MAMYLDMTTHQAIEHRMFTPKDSLSGLDESRVRAADRAFRRVDVICASTPWAARSVVEEHGVPSAKVHAVGIGARPLDASRQIRDFSTPKYLFVGTRWERKNGPTVLAAFRRLREEHPSATLDIVGEHPDLKEPGVSTHGFLARDNAEHQRKLADLYGRATCLVLPGAFEAAGIVFIEASHQGIPSICGDVGGAADLVGSGGVAVPPGDVSALHAAMRAMVGTPGERMGLAASKRADLFTWPSVARRILESLNSEQPSDNAGMWEA</sequence>
<protein>
    <submittedName>
        <fullName evidence="3">Glycosyltransferase involved in cell wall biosynthesis</fullName>
    </submittedName>
</protein>
<name>A0A841AI96_9MICO</name>
<dbReference type="PANTHER" id="PTHR46401">
    <property type="entry name" value="GLYCOSYLTRANSFERASE WBBK-RELATED"/>
    <property type="match status" value="1"/>
</dbReference>
<proteinExistence type="predicted"/>
<evidence type="ECO:0000313" key="3">
    <source>
        <dbReference type="EMBL" id="MBB5832774.1"/>
    </source>
</evidence>
<gene>
    <name evidence="3" type="ORF">HNR70_002587</name>
</gene>
<comment type="caution">
    <text evidence="3">The sequence shown here is derived from an EMBL/GenBank/DDBJ whole genome shotgun (WGS) entry which is preliminary data.</text>
</comment>
<dbReference type="Proteomes" id="UP000588158">
    <property type="component" value="Unassembled WGS sequence"/>
</dbReference>
<dbReference type="GO" id="GO:0009103">
    <property type="term" value="P:lipopolysaccharide biosynthetic process"/>
    <property type="evidence" value="ECO:0007669"/>
    <property type="project" value="TreeGrafter"/>
</dbReference>
<dbReference type="GO" id="GO:0016757">
    <property type="term" value="F:glycosyltransferase activity"/>
    <property type="evidence" value="ECO:0007669"/>
    <property type="project" value="InterPro"/>
</dbReference>
<keyword evidence="1 3" id="KW-0808">Transferase</keyword>
<dbReference type="SUPFAM" id="SSF53756">
    <property type="entry name" value="UDP-Glycosyltransferase/glycogen phosphorylase"/>
    <property type="match status" value="1"/>
</dbReference>
<evidence type="ECO:0000313" key="4">
    <source>
        <dbReference type="Proteomes" id="UP000588158"/>
    </source>
</evidence>
<dbReference type="AlphaFoldDB" id="A0A841AI96"/>
<dbReference type="Gene3D" id="3.40.50.2000">
    <property type="entry name" value="Glycogen Phosphorylase B"/>
    <property type="match status" value="2"/>
</dbReference>
<dbReference type="EMBL" id="JACHLZ010000001">
    <property type="protein sequence ID" value="MBB5832774.1"/>
    <property type="molecule type" value="Genomic_DNA"/>
</dbReference>
<reference evidence="3 4" key="1">
    <citation type="submission" date="2020-08" db="EMBL/GenBank/DDBJ databases">
        <title>Sequencing the genomes of 1000 actinobacteria strains.</title>
        <authorList>
            <person name="Klenk H.-P."/>
        </authorList>
    </citation>
    <scope>NUCLEOTIDE SEQUENCE [LARGE SCALE GENOMIC DNA]</scope>
    <source>
        <strain evidence="3 4">DSM 28796</strain>
    </source>
</reference>
<keyword evidence="4" id="KW-1185">Reference proteome</keyword>
<feature type="domain" description="Glycosyl transferase family 1" evidence="2">
    <location>
        <begin position="88"/>
        <end position="224"/>
    </location>
</feature>
<dbReference type="CDD" id="cd03801">
    <property type="entry name" value="GT4_PimA-like"/>
    <property type="match status" value="1"/>
</dbReference>
<evidence type="ECO:0000256" key="1">
    <source>
        <dbReference type="ARBA" id="ARBA00022679"/>
    </source>
</evidence>
<dbReference type="InterPro" id="IPR001296">
    <property type="entry name" value="Glyco_trans_1"/>
</dbReference>
<evidence type="ECO:0000259" key="2">
    <source>
        <dbReference type="Pfam" id="PF00534"/>
    </source>
</evidence>
<organism evidence="3 4">
    <name type="scientific">Brachybacterium aquaticum</name>
    <dbReference type="NCBI Taxonomy" id="1432564"/>
    <lineage>
        <taxon>Bacteria</taxon>
        <taxon>Bacillati</taxon>
        <taxon>Actinomycetota</taxon>
        <taxon>Actinomycetes</taxon>
        <taxon>Micrococcales</taxon>
        <taxon>Dermabacteraceae</taxon>
        <taxon>Brachybacterium</taxon>
    </lineage>
</organism>
<dbReference type="Pfam" id="PF00534">
    <property type="entry name" value="Glycos_transf_1"/>
    <property type="match status" value="1"/>
</dbReference>